<evidence type="ECO:0000313" key="3">
    <source>
        <dbReference type="Proteomes" id="UP001321498"/>
    </source>
</evidence>
<gene>
    <name evidence="2" type="ORF">GCM10025866_02870</name>
</gene>
<feature type="transmembrane region" description="Helical" evidence="1">
    <location>
        <begin position="126"/>
        <end position="145"/>
    </location>
</feature>
<reference evidence="3" key="1">
    <citation type="journal article" date="2019" name="Int. J. Syst. Evol. Microbiol.">
        <title>The Global Catalogue of Microorganisms (GCM) 10K type strain sequencing project: providing services to taxonomists for standard genome sequencing and annotation.</title>
        <authorList>
            <consortium name="The Broad Institute Genomics Platform"/>
            <consortium name="The Broad Institute Genome Sequencing Center for Infectious Disease"/>
            <person name="Wu L."/>
            <person name="Ma J."/>
        </authorList>
    </citation>
    <scope>NUCLEOTIDE SEQUENCE [LARGE SCALE GENOMIC DNA]</scope>
    <source>
        <strain evidence="3">NBRC 108725</strain>
    </source>
</reference>
<keyword evidence="1" id="KW-0812">Transmembrane</keyword>
<keyword evidence="3" id="KW-1185">Reference proteome</keyword>
<dbReference type="Proteomes" id="UP001321498">
    <property type="component" value="Chromosome"/>
</dbReference>
<evidence type="ECO:0008006" key="4">
    <source>
        <dbReference type="Google" id="ProtNLM"/>
    </source>
</evidence>
<organism evidence="2 3">
    <name type="scientific">Naasia aerilata</name>
    <dbReference type="NCBI Taxonomy" id="1162966"/>
    <lineage>
        <taxon>Bacteria</taxon>
        <taxon>Bacillati</taxon>
        <taxon>Actinomycetota</taxon>
        <taxon>Actinomycetes</taxon>
        <taxon>Micrococcales</taxon>
        <taxon>Microbacteriaceae</taxon>
        <taxon>Naasia</taxon>
    </lineage>
</organism>
<dbReference type="RefSeq" id="WP_286277844.1">
    <property type="nucleotide sequence ID" value="NZ_AP027731.1"/>
</dbReference>
<feature type="transmembrane region" description="Helical" evidence="1">
    <location>
        <begin position="98"/>
        <end position="120"/>
    </location>
</feature>
<name>A0ABM8G8B4_9MICO</name>
<keyword evidence="1" id="KW-0472">Membrane</keyword>
<keyword evidence="1" id="KW-1133">Transmembrane helix</keyword>
<evidence type="ECO:0000256" key="1">
    <source>
        <dbReference type="SAM" id="Phobius"/>
    </source>
</evidence>
<dbReference type="EMBL" id="AP027731">
    <property type="protein sequence ID" value="BDZ44378.1"/>
    <property type="molecule type" value="Genomic_DNA"/>
</dbReference>
<sequence length="159" mass="16805">MAKDQTRTARRVEKLLLGLGILGSVTAVTGLVLGTAWVFRGEVQGYLTLIMGLLLGVLGPGMVWLSRIARIQRTTGSSPEGVAAEIERFARKAPLSRIAAWSWVLIPAYALAAAGVMLLVHGLQPIPLGLAALSVLLLIGGIRGFRRARLTSSAPKGDL</sequence>
<proteinExistence type="predicted"/>
<protein>
    <recommendedName>
        <fullName evidence="4">DUF2178 domain-containing protein</fullName>
    </recommendedName>
</protein>
<feature type="transmembrane region" description="Helical" evidence="1">
    <location>
        <begin position="45"/>
        <end position="65"/>
    </location>
</feature>
<feature type="transmembrane region" description="Helical" evidence="1">
    <location>
        <begin position="15"/>
        <end position="39"/>
    </location>
</feature>
<evidence type="ECO:0000313" key="2">
    <source>
        <dbReference type="EMBL" id="BDZ44378.1"/>
    </source>
</evidence>
<accession>A0ABM8G8B4</accession>